<dbReference type="EMBL" id="BGPR01000949">
    <property type="protein sequence ID" value="GBM40990.1"/>
    <property type="molecule type" value="Genomic_DNA"/>
</dbReference>
<sequence>MRRTNKYKFLKIWKIIDLTLKKMVDKTLEEISGVLSWDTCIALVVRKSRNRPTVRIDHWGDRRLVVGHMAVRLSNGKKGGGAPPLQVRTKRGRGGLVLRFRDRRAPGLKPDFTEDPSCMWACACLVQSDVDQTSPRWSGVAVWRGRGQLRCSGVAAAFAARGELATCLPSF</sequence>
<reference evidence="1 2" key="1">
    <citation type="journal article" date="2019" name="Sci. Rep.">
        <title>Orb-weaving spider Araneus ventricosus genome elucidates the spidroin gene catalogue.</title>
        <authorList>
            <person name="Kono N."/>
            <person name="Nakamura H."/>
            <person name="Ohtoshi R."/>
            <person name="Moran D.A.P."/>
            <person name="Shinohara A."/>
            <person name="Yoshida Y."/>
            <person name="Fujiwara M."/>
            <person name="Mori M."/>
            <person name="Tomita M."/>
            <person name="Arakawa K."/>
        </authorList>
    </citation>
    <scope>NUCLEOTIDE SEQUENCE [LARGE SCALE GENOMIC DNA]</scope>
</reference>
<evidence type="ECO:0000313" key="1">
    <source>
        <dbReference type="EMBL" id="GBM40990.1"/>
    </source>
</evidence>
<keyword evidence="2" id="KW-1185">Reference proteome</keyword>
<dbReference type="AlphaFoldDB" id="A0A4Y2FHD5"/>
<comment type="caution">
    <text evidence="1">The sequence shown here is derived from an EMBL/GenBank/DDBJ whole genome shotgun (WGS) entry which is preliminary data.</text>
</comment>
<name>A0A4Y2FHD5_ARAVE</name>
<proteinExistence type="predicted"/>
<organism evidence="1 2">
    <name type="scientific">Araneus ventricosus</name>
    <name type="common">Orbweaver spider</name>
    <name type="synonym">Epeira ventricosa</name>
    <dbReference type="NCBI Taxonomy" id="182803"/>
    <lineage>
        <taxon>Eukaryota</taxon>
        <taxon>Metazoa</taxon>
        <taxon>Ecdysozoa</taxon>
        <taxon>Arthropoda</taxon>
        <taxon>Chelicerata</taxon>
        <taxon>Arachnida</taxon>
        <taxon>Araneae</taxon>
        <taxon>Araneomorphae</taxon>
        <taxon>Entelegynae</taxon>
        <taxon>Araneoidea</taxon>
        <taxon>Araneidae</taxon>
        <taxon>Araneus</taxon>
    </lineage>
</organism>
<protein>
    <submittedName>
        <fullName evidence="1">Uncharacterized protein</fullName>
    </submittedName>
</protein>
<dbReference type="Proteomes" id="UP000499080">
    <property type="component" value="Unassembled WGS sequence"/>
</dbReference>
<accession>A0A4Y2FHD5</accession>
<gene>
    <name evidence="1" type="ORF">AVEN_250312_1</name>
</gene>
<evidence type="ECO:0000313" key="2">
    <source>
        <dbReference type="Proteomes" id="UP000499080"/>
    </source>
</evidence>